<keyword evidence="4" id="KW-0472">Membrane</keyword>
<dbReference type="SUPFAM" id="SSF54373">
    <property type="entry name" value="FAD-linked reductases, C-terminal domain"/>
    <property type="match status" value="1"/>
</dbReference>
<protein>
    <recommendedName>
        <fullName evidence="5">FAD-binding domain-containing protein</fullName>
    </recommendedName>
</protein>
<keyword evidence="4" id="KW-1133">Transmembrane helix</keyword>
<dbReference type="PRINTS" id="PR00420">
    <property type="entry name" value="RNGMNOXGNASE"/>
</dbReference>
<dbReference type="OrthoDB" id="417877at2759"/>
<keyword evidence="2" id="KW-0274">FAD</keyword>
<dbReference type="PANTHER" id="PTHR46720:SF3">
    <property type="entry name" value="FAD-BINDING DOMAIN-CONTAINING PROTEIN-RELATED"/>
    <property type="match status" value="1"/>
</dbReference>
<feature type="domain" description="FAD-binding" evidence="5">
    <location>
        <begin position="11"/>
        <end position="344"/>
    </location>
</feature>
<keyword evidence="4" id="KW-0812">Transmembrane</keyword>
<dbReference type="InterPro" id="IPR051104">
    <property type="entry name" value="FAD_monoxygenase"/>
</dbReference>
<feature type="transmembrane region" description="Helical" evidence="4">
    <location>
        <begin position="12"/>
        <end position="30"/>
    </location>
</feature>
<dbReference type="InterPro" id="IPR036188">
    <property type="entry name" value="FAD/NAD-bd_sf"/>
</dbReference>
<evidence type="ECO:0000256" key="4">
    <source>
        <dbReference type="SAM" id="Phobius"/>
    </source>
</evidence>
<evidence type="ECO:0000256" key="1">
    <source>
        <dbReference type="ARBA" id="ARBA00022630"/>
    </source>
</evidence>
<keyword evidence="1" id="KW-0285">Flavoprotein</keyword>
<keyword evidence="7" id="KW-1185">Reference proteome</keyword>
<proteinExistence type="predicted"/>
<name>A0A6H0XIS8_9PEZI</name>
<dbReference type="SUPFAM" id="SSF51905">
    <property type="entry name" value="FAD/NAD(P)-binding domain"/>
    <property type="match status" value="1"/>
</dbReference>
<accession>A0A6H0XIS8</accession>
<dbReference type="Pfam" id="PF01494">
    <property type="entry name" value="FAD_binding_3"/>
    <property type="match status" value="1"/>
</dbReference>
<evidence type="ECO:0000259" key="5">
    <source>
        <dbReference type="Pfam" id="PF01494"/>
    </source>
</evidence>
<dbReference type="AlphaFoldDB" id="A0A6H0XIS8"/>
<evidence type="ECO:0000313" key="7">
    <source>
        <dbReference type="Proteomes" id="UP000503462"/>
    </source>
</evidence>
<dbReference type="GO" id="GO:0016491">
    <property type="term" value="F:oxidoreductase activity"/>
    <property type="evidence" value="ECO:0007669"/>
    <property type="project" value="UniProtKB-KW"/>
</dbReference>
<dbReference type="PANTHER" id="PTHR46720">
    <property type="entry name" value="HYDROXYLASE, PUTATIVE (AFU_ORTHOLOGUE AFUA_3G01460)-RELATED"/>
    <property type="match status" value="1"/>
</dbReference>
<dbReference type="GO" id="GO:0044550">
    <property type="term" value="P:secondary metabolite biosynthetic process"/>
    <property type="evidence" value="ECO:0007669"/>
    <property type="project" value="TreeGrafter"/>
</dbReference>
<dbReference type="Gene3D" id="3.50.50.60">
    <property type="entry name" value="FAD/NAD(P)-binding domain"/>
    <property type="match status" value="1"/>
</dbReference>
<keyword evidence="3" id="KW-0560">Oxidoreductase</keyword>
<sequence length="437" mass="48116">MTTTNTEAEDFTVAIIGGGLCGIALALALTKRSVPYRLYEARSSFTEIGAGINIGPNTLKAFEAIDPFLGDAIYVMCSRNPAPKENVWMQIRYGAKTAKHADYELITELMAPPTGNMAAHRNDLLSLLASRLPQGVASFDKKLVTIDQTDSNVTLDFEDGTSATASVAIACDGIHSSARRAILGLDDPASVPHFVHDGAYRAMIPVRDMQALLGEENGRMSQVLLGPNGYIIMYAVAGGGNMNVGLWFRTPEQWTSKEWVKPHQRSEMLKDFGQWGEVAHKIMDMIPDPSFWATHCHQKQPDHPFVGRVCLTGDSAHSMPPHQGAGAGQAMEDAYVLAEVLSKLDSTENSPSSVRCAFEAFEVIRQTRSQEVLQSSVQAMQFWSDFHDYKKTDEQVAAFTQAAEERFVPLWKHDLIADGRAVQEEYQRRIDGARCSC</sequence>
<reference evidence="6 7" key="1">
    <citation type="journal article" date="2016" name="Sci. Rep.">
        <title>Peltaster fructicola genome reveals evolution from an invasive phytopathogen to an ectophytic parasite.</title>
        <authorList>
            <person name="Xu C."/>
            <person name="Chen H."/>
            <person name="Gleason M.L."/>
            <person name="Xu J.R."/>
            <person name="Liu H."/>
            <person name="Zhang R."/>
            <person name="Sun G."/>
        </authorList>
    </citation>
    <scope>NUCLEOTIDE SEQUENCE [LARGE SCALE GENOMIC DNA]</scope>
    <source>
        <strain evidence="6 7">LNHT1506</strain>
    </source>
</reference>
<organism evidence="6 7">
    <name type="scientific">Peltaster fructicola</name>
    <dbReference type="NCBI Taxonomy" id="286661"/>
    <lineage>
        <taxon>Eukaryota</taxon>
        <taxon>Fungi</taxon>
        <taxon>Dikarya</taxon>
        <taxon>Ascomycota</taxon>
        <taxon>Pezizomycotina</taxon>
        <taxon>Dothideomycetes</taxon>
        <taxon>Dothideomycetes incertae sedis</taxon>
        <taxon>Peltaster</taxon>
    </lineage>
</organism>
<evidence type="ECO:0000256" key="2">
    <source>
        <dbReference type="ARBA" id="ARBA00022827"/>
    </source>
</evidence>
<dbReference type="Proteomes" id="UP000503462">
    <property type="component" value="Chromosome 1"/>
</dbReference>
<gene>
    <name evidence="6" type="ORF">AMS68_000131</name>
</gene>
<dbReference type="InterPro" id="IPR002938">
    <property type="entry name" value="FAD-bd"/>
</dbReference>
<evidence type="ECO:0000313" key="6">
    <source>
        <dbReference type="EMBL" id="QIW94613.1"/>
    </source>
</evidence>
<dbReference type="GO" id="GO:0071949">
    <property type="term" value="F:FAD binding"/>
    <property type="evidence" value="ECO:0007669"/>
    <property type="project" value="InterPro"/>
</dbReference>
<dbReference type="EMBL" id="CP051139">
    <property type="protein sequence ID" value="QIW94613.1"/>
    <property type="molecule type" value="Genomic_DNA"/>
</dbReference>
<evidence type="ECO:0000256" key="3">
    <source>
        <dbReference type="ARBA" id="ARBA00023002"/>
    </source>
</evidence>